<sequence>MKQFAFVFTIALFGTAIAAPASPRAATPSHLKSERQVTTQAVDPCIALCLIDPVGCVFSGECEVLNIDPNSSVVTTSVGGVNIKRQEQDDDCELTDFLCPLLGRKARRSAPVRRQAECNAIKDTILRGACIASLTLVEA</sequence>
<reference evidence="2 3" key="1">
    <citation type="journal article" date="2023" name="bioRxiv">
        <title>High-quality genome assemblies of four members of thePodospora anserinaspecies complex.</title>
        <authorList>
            <person name="Ament-Velasquez S.L."/>
            <person name="Vogan A.A."/>
            <person name="Wallerman O."/>
            <person name="Hartmann F."/>
            <person name="Gautier V."/>
            <person name="Silar P."/>
            <person name="Giraud T."/>
            <person name="Johannesson H."/>
        </authorList>
    </citation>
    <scope>NUCLEOTIDE SEQUENCE [LARGE SCALE GENOMIC DNA]</scope>
    <source>
        <strain evidence="2 3">CBS 415.72m</strain>
    </source>
</reference>
<evidence type="ECO:0000313" key="2">
    <source>
        <dbReference type="EMBL" id="KAK4652302.1"/>
    </source>
</evidence>
<proteinExistence type="predicted"/>
<comment type="caution">
    <text evidence="2">The sequence shown here is derived from an EMBL/GenBank/DDBJ whole genome shotgun (WGS) entry which is preliminary data.</text>
</comment>
<accession>A0ABR0G976</accession>
<organism evidence="2 3">
    <name type="scientific">Podospora pseudocomata</name>
    <dbReference type="NCBI Taxonomy" id="2093779"/>
    <lineage>
        <taxon>Eukaryota</taxon>
        <taxon>Fungi</taxon>
        <taxon>Dikarya</taxon>
        <taxon>Ascomycota</taxon>
        <taxon>Pezizomycotina</taxon>
        <taxon>Sordariomycetes</taxon>
        <taxon>Sordariomycetidae</taxon>
        <taxon>Sordariales</taxon>
        <taxon>Podosporaceae</taxon>
        <taxon>Podospora</taxon>
    </lineage>
</organism>
<dbReference type="EMBL" id="JAFFHA010000008">
    <property type="protein sequence ID" value="KAK4652302.1"/>
    <property type="molecule type" value="Genomic_DNA"/>
</dbReference>
<dbReference type="RefSeq" id="XP_062741277.1">
    <property type="nucleotide sequence ID" value="XM_062892669.1"/>
</dbReference>
<feature type="signal peptide" evidence="1">
    <location>
        <begin position="1"/>
        <end position="18"/>
    </location>
</feature>
<evidence type="ECO:0000313" key="3">
    <source>
        <dbReference type="Proteomes" id="UP001323405"/>
    </source>
</evidence>
<gene>
    <name evidence="2" type="ORF">QC762_609940</name>
</gene>
<protein>
    <submittedName>
        <fullName evidence="2">Uncharacterized protein</fullName>
    </submittedName>
</protein>
<dbReference type="GeneID" id="87912576"/>
<keyword evidence="1" id="KW-0732">Signal</keyword>
<feature type="chain" id="PRO_5045553143" evidence="1">
    <location>
        <begin position="19"/>
        <end position="139"/>
    </location>
</feature>
<dbReference type="Proteomes" id="UP001323405">
    <property type="component" value="Unassembled WGS sequence"/>
</dbReference>
<evidence type="ECO:0000256" key="1">
    <source>
        <dbReference type="SAM" id="SignalP"/>
    </source>
</evidence>
<keyword evidence="3" id="KW-1185">Reference proteome</keyword>
<name>A0ABR0G976_9PEZI</name>